<dbReference type="EMBL" id="JAINUG010000140">
    <property type="protein sequence ID" value="KAJ8393100.1"/>
    <property type="molecule type" value="Genomic_DNA"/>
</dbReference>
<reference evidence="2" key="1">
    <citation type="journal article" date="2023" name="Science">
        <title>Genome structures resolve the early diversification of teleost fishes.</title>
        <authorList>
            <person name="Parey E."/>
            <person name="Louis A."/>
            <person name="Montfort J."/>
            <person name="Bouchez O."/>
            <person name="Roques C."/>
            <person name="Iampietro C."/>
            <person name="Lluch J."/>
            <person name="Castinel A."/>
            <person name="Donnadieu C."/>
            <person name="Desvignes T."/>
            <person name="Floi Bucao C."/>
            <person name="Jouanno E."/>
            <person name="Wen M."/>
            <person name="Mejri S."/>
            <person name="Dirks R."/>
            <person name="Jansen H."/>
            <person name="Henkel C."/>
            <person name="Chen W.J."/>
            <person name="Zahm M."/>
            <person name="Cabau C."/>
            <person name="Klopp C."/>
            <person name="Thompson A.W."/>
            <person name="Robinson-Rechavi M."/>
            <person name="Braasch I."/>
            <person name="Lecointre G."/>
            <person name="Bobe J."/>
            <person name="Postlethwait J.H."/>
            <person name="Berthelot C."/>
            <person name="Roest Crollius H."/>
            <person name="Guiguen Y."/>
        </authorList>
    </citation>
    <scope>NUCLEOTIDE SEQUENCE</scope>
    <source>
        <strain evidence="2">NC1722</strain>
    </source>
</reference>
<dbReference type="InterPro" id="IPR011893">
    <property type="entry name" value="Selenoprotein_Rdx-typ"/>
</dbReference>
<accession>A0AAD7RZC8</accession>
<dbReference type="Proteomes" id="UP001221898">
    <property type="component" value="Unassembled WGS sequence"/>
</dbReference>
<evidence type="ECO:0000256" key="1">
    <source>
        <dbReference type="ARBA" id="ARBA00023284"/>
    </source>
</evidence>
<keyword evidence="1" id="KW-0676">Redox-active center</keyword>
<sequence length="95" mass="10815">MTRSPEVVNTRVFVTKRKGREHVGDGAHRILWRMRVRLLGRTSSFEVTVNDKVVFSKLEVKSFPDNSDVVQVVMDASKGEPVGKARKRKNNCVVF</sequence>
<name>A0AAD7RZC8_9TELE</name>
<dbReference type="SUPFAM" id="SSF52833">
    <property type="entry name" value="Thioredoxin-like"/>
    <property type="match status" value="1"/>
</dbReference>
<evidence type="ECO:0000313" key="2">
    <source>
        <dbReference type="EMBL" id="KAJ8393100.1"/>
    </source>
</evidence>
<dbReference type="Pfam" id="PF10262">
    <property type="entry name" value="Rdx"/>
    <property type="match status" value="1"/>
</dbReference>
<gene>
    <name evidence="2" type="ORF">AAFF_G00067830</name>
</gene>
<organism evidence="2 3">
    <name type="scientific">Aldrovandia affinis</name>
    <dbReference type="NCBI Taxonomy" id="143900"/>
    <lineage>
        <taxon>Eukaryota</taxon>
        <taxon>Metazoa</taxon>
        <taxon>Chordata</taxon>
        <taxon>Craniata</taxon>
        <taxon>Vertebrata</taxon>
        <taxon>Euteleostomi</taxon>
        <taxon>Actinopterygii</taxon>
        <taxon>Neopterygii</taxon>
        <taxon>Teleostei</taxon>
        <taxon>Notacanthiformes</taxon>
        <taxon>Halosauridae</taxon>
        <taxon>Aldrovandia</taxon>
    </lineage>
</organism>
<dbReference type="InterPro" id="IPR036249">
    <property type="entry name" value="Thioredoxin-like_sf"/>
</dbReference>
<comment type="caution">
    <text evidence="2">The sequence shown here is derived from an EMBL/GenBank/DDBJ whole genome shotgun (WGS) entry which is preliminary data.</text>
</comment>
<dbReference type="AlphaFoldDB" id="A0AAD7RZC8"/>
<dbReference type="Gene3D" id="3.40.30.10">
    <property type="entry name" value="Glutaredoxin"/>
    <property type="match status" value="1"/>
</dbReference>
<keyword evidence="3" id="KW-1185">Reference proteome</keyword>
<evidence type="ECO:0000313" key="3">
    <source>
        <dbReference type="Proteomes" id="UP001221898"/>
    </source>
</evidence>
<protein>
    <submittedName>
        <fullName evidence="2">Uncharacterized protein</fullName>
    </submittedName>
</protein>
<proteinExistence type="predicted"/>